<sequence>MPLLRRWVPFLCFITMPVMFWIYSPIRTGSRRTSLATTHKWLHQNGPAGHSSEEAQLPLRENKTSGTPVAMSLFQPGTVKRVGDKYTRTLVISRTSSENTDWVKEYFQKDAYFDYKVYVVDAIGAPLSVPRNKGHEAMVYLTYIIDHYHNLSDVNIFMHSHRKAWHNNDLLDGDAVQVVSRMSSERIQREGYMNLRCHWDPGCPNWMHPGMVEEDVGKQEQTMLAWSWSELFPLDHVPNVLAQPCCAQFAVSGDRIRSLPLERYVYLRDWLLRTSMSDYFSGRVFEYVWQFLFTGKNVVCPKEYTCYCDGFGVCFGGEKEYDAYQAKVMARKQMEEELRIWNDLNDKWKSGDRASEQPEPGKDTELSENIEANLAWCDLKKKEAKERGDMAMYRAFEAGREWNDGDGF</sequence>
<keyword evidence="1" id="KW-1133">Transmembrane helix</keyword>
<name>A0A8H7TCV0_9HELO</name>
<keyword evidence="1" id="KW-0812">Transmembrane</keyword>
<organism evidence="2 3">
    <name type="scientific">Cadophora malorum</name>
    <dbReference type="NCBI Taxonomy" id="108018"/>
    <lineage>
        <taxon>Eukaryota</taxon>
        <taxon>Fungi</taxon>
        <taxon>Dikarya</taxon>
        <taxon>Ascomycota</taxon>
        <taxon>Pezizomycotina</taxon>
        <taxon>Leotiomycetes</taxon>
        <taxon>Helotiales</taxon>
        <taxon>Ploettnerulaceae</taxon>
        <taxon>Cadophora</taxon>
    </lineage>
</organism>
<keyword evidence="1" id="KW-0472">Membrane</keyword>
<dbReference type="Proteomes" id="UP000664132">
    <property type="component" value="Unassembled WGS sequence"/>
</dbReference>
<dbReference type="PANTHER" id="PTHR37490:SF3">
    <property type="entry name" value="DUF3431 DOMAIN CONTAINING PROTEIN"/>
    <property type="match status" value="1"/>
</dbReference>
<dbReference type="Pfam" id="PF11913">
    <property type="entry name" value="DUF3431"/>
    <property type="match status" value="1"/>
</dbReference>
<gene>
    <name evidence="2" type="ORF">IFR04_010018</name>
</gene>
<dbReference type="OrthoDB" id="426718at2759"/>
<dbReference type="PANTHER" id="PTHR37490">
    <property type="entry name" value="EXPRESSED PROTEIN"/>
    <property type="match status" value="1"/>
</dbReference>
<dbReference type="EMBL" id="JAFJYH010000173">
    <property type="protein sequence ID" value="KAG4416822.1"/>
    <property type="molecule type" value="Genomic_DNA"/>
</dbReference>
<dbReference type="InterPro" id="IPR021838">
    <property type="entry name" value="DUF3431"/>
</dbReference>
<comment type="caution">
    <text evidence="2">The sequence shown here is derived from an EMBL/GenBank/DDBJ whole genome shotgun (WGS) entry which is preliminary data.</text>
</comment>
<accession>A0A8H7TCV0</accession>
<proteinExistence type="predicted"/>
<evidence type="ECO:0000313" key="2">
    <source>
        <dbReference type="EMBL" id="KAG4416822.1"/>
    </source>
</evidence>
<reference evidence="2" key="1">
    <citation type="submission" date="2021-02" db="EMBL/GenBank/DDBJ databases">
        <title>Genome sequence Cadophora malorum strain M34.</title>
        <authorList>
            <person name="Stefanovic E."/>
            <person name="Vu D."/>
            <person name="Scully C."/>
            <person name="Dijksterhuis J."/>
            <person name="Roader J."/>
            <person name="Houbraken J."/>
        </authorList>
    </citation>
    <scope>NUCLEOTIDE SEQUENCE</scope>
    <source>
        <strain evidence="2">M34</strain>
    </source>
</reference>
<feature type="transmembrane region" description="Helical" evidence="1">
    <location>
        <begin position="6"/>
        <end position="23"/>
    </location>
</feature>
<protein>
    <submittedName>
        <fullName evidence="2">Uncharacterized protein</fullName>
    </submittedName>
</protein>
<evidence type="ECO:0000313" key="3">
    <source>
        <dbReference type="Proteomes" id="UP000664132"/>
    </source>
</evidence>
<evidence type="ECO:0000256" key="1">
    <source>
        <dbReference type="SAM" id="Phobius"/>
    </source>
</evidence>
<dbReference type="AlphaFoldDB" id="A0A8H7TCV0"/>
<keyword evidence="3" id="KW-1185">Reference proteome</keyword>